<evidence type="ECO:0000313" key="6">
    <source>
        <dbReference type="Proteomes" id="UP001355207"/>
    </source>
</evidence>
<keyword evidence="4" id="KW-1133">Transmembrane helix</keyword>
<evidence type="ECO:0000313" key="5">
    <source>
        <dbReference type="EMBL" id="WWC92664.1"/>
    </source>
</evidence>
<dbReference type="InterPro" id="IPR051236">
    <property type="entry name" value="HAT_RTT109-like"/>
</dbReference>
<sequence length="556" mass="62824">MKPRSTSDPELPLSVSSITNFQDLVEVNHKDDHINEAQISDIFSSESAGTSRGAKAIMGIRHYFETHLRRPKNHSNNENNGKNNDDSQGIISSSSLESQTLNNNQSYLINHPIRLRPGHVRLNSSSPLLLSTRNNNRKYQLSLKNIIKWLFIFIISTSIIIIAILLILIASDKDTVKSGKCITYPNGSMHDGSTSTHGPLKWLEANSHNDEMQGVNAFQLALSLGYGCIEVDTYLGKAPNSITHNTTQNTISPPPPSPSSSSSSSLLSSPAQVYQSAIELDPSLTLLAGHDLKDLKSQRTLKQYYFDPLMDILNKHNANRNITEEGWIGIYEDDPDKQVGIYIDMKRDGEAIWPYLVDLLIPFMDKGYLTYYDIESKKWFNGPLMIIGTGETPINKVYYSYPKRYIFYDAPLLILDKPFIIPKTSDGPSIRIENGWSKEISPVSSSKLPLKFYLTIFYTNLNHSINSTSTSTSRSGSKSKKGNNLICQLKQIHYIARQKGIKSRWWGIIGKPNFIKVKLWKLLFFTGQDILNTDDLLQSRIWLDSRFNQIRNLDKC</sequence>
<evidence type="ECO:0000256" key="4">
    <source>
        <dbReference type="SAM" id="Phobius"/>
    </source>
</evidence>
<evidence type="ECO:0000256" key="3">
    <source>
        <dbReference type="SAM" id="MobiDB-lite"/>
    </source>
</evidence>
<dbReference type="GO" id="GO:0006629">
    <property type="term" value="P:lipid metabolic process"/>
    <property type="evidence" value="ECO:0007669"/>
    <property type="project" value="InterPro"/>
</dbReference>
<accession>A0AAX4K6A5</accession>
<feature type="region of interest" description="Disordered" evidence="3">
    <location>
        <begin position="69"/>
        <end position="91"/>
    </location>
</feature>
<keyword evidence="6" id="KW-1185">Reference proteome</keyword>
<reference evidence="5 6" key="1">
    <citation type="submission" date="2024-01" db="EMBL/GenBank/DDBJ databases">
        <title>Comparative genomics of Cryptococcus and Kwoniella reveals pathogenesis evolution and contrasting modes of karyotype evolution via chromosome fusion or intercentromeric recombination.</title>
        <authorList>
            <person name="Coelho M.A."/>
            <person name="David-Palma M."/>
            <person name="Shea T."/>
            <person name="Bowers K."/>
            <person name="McGinley-Smith S."/>
            <person name="Mohammad A.W."/>
            <person name="Gnirke A."/>
            <person name="Yurkov A.M."/>
            <person name="Nowrousian M."/>
            <person name="Sun S."/>
            <person name="Cuomo C.A."/>
            <person name="Heitman J."/>
        </authorList>
    </citation>
    <scope>NUCLEOTIDE SEQUENCE [LARGE SCALE GENOMIC DNA]</scope>
    <source>
        <strain evidence="5 6">CBS 6074</strain>
    </source>
</reference>
<dbReference type="GO" id="GO:0008081">
    <property type="term" value="F:phosphoric diester hydrolase activity"/>
    <property type="evidence" value="ECO:0007669"/>
    <property type="project" value="InterPro"/>
</dbReference>
<dbReference type="RefSeq" id="XP_066079426.1">
    <property type="nucleotide sequence ID" value="XM_066223329.1"/>
</dbReference>
<dbReference type="PANTHER" id="PTHR31571:SF1">
    <property type="entry name" value="ALTERED INHERITANCE OF MITOCHONDRIA PROTEIN 6"/>
    <property type="match status" value="1"/>
</dbReference>
<dbReference type="InterPro" id="IPR017946">
    <property type="entry name" value="PLC-like_Pdiesterase_TIM-brl"/>
</dbReference>
<organism evidence="5 6">
    <name type="scientific">Kwoniella dendrophila CBS 6074</name>
    <dbReference type="NCBI Taxonomy" id="1295534"/>
    <lineage>
        <taxon>Eukaryota</taxon>
        <taxon>Fungi</taxon>
        <taxon>Dikarya</taxon>
        <taxon>Basidiomycota</taxon>
        <taxon>Agaricomycotina</taxon>
        <taxon>Tremellomycetes</taxon>
        <taxon>Tremellales</taxon>
        <taxon>Cryptococcaceae</taxon>
        <taxon>Kwoniella</taxon>
    </lineage>
</organism>
<feature type="compositionally biased region" description="Low complexity" evidence="3">
    <location>
        <begin position="74"/>
        <end position="91"/>
    </location>
</feature>
<dbReference type="SUPFAM" id="SSF51695">
    <property type="entry name" value="PLC-like phosphodiesterases"/>
    <property type="match status" value="1"/>
</dbReference>
<evidence type="ECO:0000256" key="2">
    <source>
        <dbReference type="ARBA" id="ARBA00014286"/>
    </source>
</evidence>
<dbReference type="PANTHER" id="PTHR31571">
    <property type="entry name" value="ALTERED INHERITANCE OF MITOCHONDRIA PROTEIN 6"/>
    <property type="match status" value="1"/>
</dbReference>
<protein>
    <recommendedName>
        <fullName evidence="2">Altered inheritance of mitochondria protein 6</fullName>
    </recommendedName>
</protein>
<dbReference type="GeneID" id="91098291"/>
<dbReference type="Proteomes" id="UP001355207">
    <property type="component" value="Chromosome 11"/>
</dbReference>
<gene>
    <name evidence="5" type="ORF">L201_007623</name>
</gene>
<dbReference type="AlphaFoldDB" id="A0AAX4K6A5"/>
<keyword evidence="4" id="KW-0472">Membrane</keyword>
<keyword evidence="4" id="KW-0812">Transmembrane</keyword>
<feature type="region of interest" description="Disordered" evidence="3">
    <location>
        <begin position="245"/>
        <end position="267"/>
    </location>
</feature>
<comment type="similarity">
    <text evidence="1">Belongs to the AIM6 family.</text>
</comment>
<name>A0AAX4K6A5_9TREE</name>
<evidence type="ECO:0000256" key="1">
    <source>
        <dbReference type="ARBA" id="ARBA00008858"/>
    </source>
</evidence>
<feature type="transmembrane region" description="Helical" evidence="4">
    <location>
        <begin position="146"/>
        <end position="170"/>
    </location>
</feature>
<dbReference type="EMBL" id="CP144108">
    <property type="protein sequence ID" value="WWC92664.1"/>
    <property type="molecule type" value="Genomic_DNA"/>
</dbReference>
<proteinExistence type="inferred from homology"/>